<comment type="similarity">
    <text evidence="1">Belongs to the sulfotransferase 1 family.</text>
</comment>
<dbReference type="PROSITE" id="PS50404">
    <property type="entry name" value="GST_NTER"/>
    <property type="match status" value="1"/>
</dbReference>
<protein>
    <recommendedName>
        <fullName evidence="4">GST N-terminal domain-containing protein</fullName>
    </recommendedName>
</protein>
<organism evidence="6">
    <name type="scientific">Aureoumbra lagunensis</name>
    <dbReference type="NCBI Taxonomy" id="44058"/>
    <lineage>
        <taxon>Eukaryota</taxon>
        <taxon>Sar</taxon>
        <taxon>Stramenopiles</taxon>
        <taxon>Ochrophyta</taxon>
        <taxon>Pelagophyceae</taxon>
        <taxon>Pelagomonadales</taxon>
        <taxon>Aureoumbra</taxon>
    </lineage>
</organism>
<dbReference type="EMBL" id="HBIJ01015353">
    <property type="protein sequence ID" value="CAE0369491.1"/>
    <property type="molecule type" value="Transcribed_RNA"/>
</dbReference>
<evidence type="ECO:0000313" key="5">
    <source>
        <dbReference type="EMBL" id="CAE0369488.1"/>
    </source>
</evidence>
<keyword evidence="3" id="KW-1133">Transmembrane helix</keyword>
<accession>A0A6S8DMU6</accession>
<evidence type="ECO:0000313" key="7">
    <source>
        <dbReference type="EMBL" id="CAE0369490.1"/>
    </source>
</evidence>
<dbReference type="EMBL" id="HBIJ01015351">
    <property type="protein sequence ID" value="CAE0369489.1"/>
    <property type="molecule type" value="Transcribed_RNA"/>
</dbReference>
<dbReference type="Gene3D" id="3.40.50.300">
    <property type="entry name" value="P-loop containing nucleotide triphosphate hydrolases"/>
    <property type="match status" value="1"/>
</dbReference>
<evidence type="ECO:0000313" key="6">
    <source>
        <dbReference type="EMBL" id="CAE0369489.1"/>
    </source>
</evidence>
<dbReference type="Pfam" id="PF00685">
    <property type="entry name" value="Sulfotransfer_1"/>
    <property type="match status" value="1"/>
</dbReference>
<dbReference type="SFLD" id="SFLDS00019">
    <property type="entry name" value="Glutathione_Transferase_(cytos"/>
    <property type="match status" value="1"/>
</dbReference>
<name>A0A6S8DMU6_9STRA</name>
<dbReference type="PANTHER" id="PTHR11783">
    <property type="entry name" value="SULFOTRANSFERASE SULT"/>
    <property type="match status" value="1"/>
</dbReference>
<dbReference type="InterPro" id="IPR004045">
    <property type="entry name" value="Glutathione_S-Trfase_N"/>
</dbReference>
<evidence type="ECO:0000256" key="3">
    <source>
        <dbReference type="SAM" id="Phobius"/>
    </source>
</evidence>
<dbReference type="EMBL" id="HBIJ01015350">
    <property type="protein sequence ID" value="CAE0369488.1"/>
    <property type="molecule type" value="Transcribed_RNA"/>
</dbReference>
<sequence>MTTRITTIVTASTAAIFVLSSWFSLKRSRKKKDFSIGEDFVGIRLYYFPRSPCARRIWLLLKLRNIKFQGIVVDLMKGEQRNATYLQLNPLGEVPVLVHRKVQGGPLIIIYESAAIAAYIENEFGGGLWDFDLEQFIQFELAIAEIVWPLSRAQVDGVIWRFRESRAAFFRKYRQNTYHHAKVRAIYEAKHCSFQDRRHRMRRCAQALKMLDMACGHNTFFSITNTKKITYAHLSLYSRLIKIPQNGLFLKKNAFPQLTTYLESCIPLFNNWGKAIWNSHGRPTFLAREIGFLFAYLLSWDLLVRIGNWRAGVDFKRVTQDDSFQGALHQVEVMPLQAIPRSYCLLSKPRLYYDAGHTLAAAVLALVQQDSNIEFIRVDTARLQHELDPMIRQVTPLGELPALTTSRGDGYYGATVVLRALGEDYIGVRERQIIGWARTAWFYQIAPLKRWTIDQPILDKLAGDLSHSAYLLKVWGVEESQENVDACAQLCSSTNEALLRGCATELWTSCIDTAAQLVESSSCAIVNAFVLPVVALACVYAKKILQNGNNSSHWLDLLAYRSPKLSVWAHKALAENKFLQIAIGDLILAHTALTSIPCRLGGEGPRGALIHNIPHPPFIRQDVVDYLQNTFQPESSDIYIVTFPKAGTTWMQQIILLLLHNGDATKVDPHPKIQSQAPWLEACYCRTPRWGGPCPYLDAHSTLPRHAGRRVFKSHAPEELAIFRNKLNRGKTIYVARNAKDTCCSLYSHCKTLPPYEYKESIDHFVPLFCQGLVEHGSWRSHHLGWFNKAAAQENDNDILYIHFEFLKENPNKAITRIAQFIGISHPSDELIRAVVHHSSFAAMKQRTSSTSVSTLYQASTSTNFATSRFRSGAVGKWHVDNGGLLTESHSALIDSTLLYDLPTGLLFSSSSSQHQEEEGSG</sequence>
<dbReference type="Gene3D" id="3.40.30.10">
    <property type="entry name" value="Glutaredoxin"/>
    <property type="match status" value="1"/>
</dbReference>
<evidence type="ECO:0000313" key="8">
    <source>
        <dbReference type="EMBL" id="CAE0369491.1"/>
    </source>
</evidence>
<gene>
    <name evidence="5" type="ORF">ALAG00032_LOCUS10251</name>
    <name evidence="6" type="ORF">ALAG00032_LOCUS10252</name>
    <name evidence="7" type="ORF">ALAG00032_LOCUS10253</name>
    <name evidence="8" type="ORF">ALAG00032_LOCUS10254</name>
</gene>
<dbReference type="InterPro" id="IPR000863">
    <property type="entry name" value="Sulfotransferase_dom"/>
</dbReference>
<evidence type="ECO:0000256" key="1">
    <source>
        <dbReference type="ARBA" id="ARBA00005771"/>
    </source>
</evidence>
<dbReference type="SUPFAM" id="SSF52833">
    <property type="entry name" value="Thioredoxin-like"/>
    <property type="match status" value="1"/>
</dbReference>
<keyword evidence="3" id="KW-0812">Transmembrane</keyword>
<dbReference type="SUPFAM" id="SSF52540">
    <property type="entry name" value="P-loop containing nucleoside triphosphate hydrolases"/>
    <property type="match status" value="1"/>
</dbReference>
<feature type="transmembrane region" description="Helical" evidence="3">
    <location>
        <begin position="6"/>
        <end position="25"/>
    </location>
</feature>
<dbReference type="InterPro" id="IPR027417">
    <property type="entry name" value="P-loop_NTPase"/>
</dbReference>
<evidence type="ECO:0000259" key="4">
    <source>
        <dbReference type="PROSITE" id="PS50404"/>
    </source>
</evidence>
<dbReference type="SFLD" id="SFLDG00358">
    <property type="entry name" value="Main_(cytGST)"/>
    <property type="match status" value="1"/>
</dbReference>
<dbReference type="InterPro" id="IPR036249">
    <property type="entry name" value="Thioredoxin-like_sf"/>
</dbReference>
<dbReference type="InterPro" id="IPR040079">
    <property type="entry name" value="Glutathione_S-Trfase"/>
</dbReference>
<reference evidence="6" key="1">
    <citation type="submission" date="2021-01" db="EMBL/GenBank/DDBJ databases">
        <authorList>
            <person name="Corre E."/>
            <person name="Pelletier E."/>
            <person name="Niang G."/>
            <person name="Scheremetjew M."/>
            <person name="Finn R."/>
            <person name="Kale V."/>
            <person name="Holt S."/>
            <person name="Cochrane G."/>
            <person name="Meng A."/>
            <person name="Brown T."/>
            <person name="Cohen L."/>
        </authorList>
    </citation>
    <scope>NUCLEOTIDE SEQUENCE</scope>
    <source>
        <strain evidence="6">CCMP1510</strain>
    </source>
</reference>
<feature type="domain" description="GST N-terminal" evidence="4">
    <location>
        <begin position="41"/>
        <end position="128"/>
    </location>
</feature>
<proteinExistence type="inferred from homology"/>
<dbReference type="AlphaFoldDB" id="A0A6S8DMU6"/>
<keyword evidence="2" id="KW-0808">Transferase</keyword>
<dbReference type="Pfam" id="PF13409">
    <property type="entry name" value="GST_N_2"/>
    <property type="match status" value="1"/>
</dbReference>
<keyword evidence="3" id="KW-0472">Membrane</keyword>
<dbReference type="EMBL" id="HBIJ01015352">
    <property type="protein sequence ID" value="CAE0369490.1"/>
    <property type="molecule type" value="Transcribed_RNA"/>
</dbReference>
<dbReference type="GO" id="GO:0008146">
    <property type="term" value="F:sulfotransferase activity"/>
    <property type="evidence" value="ECO:0007669"/>
    <property type="project" value="InterPro"/>
</dbReference>
<dbReference type="CDD" id="cd00570">
    <property type="entry name" value="GST_N_family"/>
    <property type="match status" value="1"/>
</dbReference>
<evidence type="ECO:0000256" key="2">
    <source>
        <dbReference type="ARBA" id="ARBA00022679"/>
    </source>
</evidence>